<gene>
    <name evidence="1" type="ORF">D5086_010875</name>
</gene>
<keyword evidence="2" id="KW-1185">Reference proteome</keyword>
<evidence type="ECO:0000313" key="1">
    <source>
        <dbReference type="EMBL" id="KAL3592235.1"/>
    </source>
</evidence>
<reference evidence="1 2" key="1">
    <citation type="journal article" date="2024" name="Plant Biotechnol. J.">
        <title>Genome and CRISPR/Cas9 system of a widespread forest tree (Populus alba) in the world.</title>
        <authorList>
            <person name="Liu Y.J."/>
            <person name="Jiang P.F."/>
            <person name="Han X.M."/>
            <person name="Li X.Y."/>
            <person name="Wang H.M."/>
            <person name="Wang Y.J."/>
            <person name="Wang X.X."/>
            <person name="Zeng Q.Y."/>
        </authorList>
    </citation>
    <scope>NUCLEOTIDE SEQUENCE [LARGE SCALE GENOMIC DNA]</scope>
    <source>
        <strain evidence="2">cv. PAL-ZL1</strain>
    </source>
</reference>
<organism evidence="1 2">
    <name type="scientific">Populus alba</name>
    <name type="common">White poplar</name>
    <dbReference type="NCBI Taxonomy" id="43335"/>
    <lineage>
        <taxon>Eukaryota</taxon>
        <taxon>Viridiplantae</taxon>
        <taxon>Streptophyta</taxon>
        <taxon>Embryophyta</taxon>
        <taxon>Tracheophyta</taxon>
        <taxon>Spermatophyta</taxon>
        <taxon>Magnoliopsida</taxon>
        <taxon>eudicotyledons</taxon>
        <taxon>Gunneridae</taxon>
        <taxon>Pentapetalae</taxon>
        <taxon>rosids</taxon>
        <taxon>fabids</taxon>
        <taxon>Malpighiales</taxon>
        <taxon>Salicaceae</taxon>
        <taxon>Saliceae</taxon>
        <taxon>Populus</taxon>
    </lineage>
</organism>
<comment type="caution">
    <text evidence="1">The sequence shown here is derived from an EMBL/GenBank/DDBJ whole genome shotgun (WGS) entry which is preliminary data.</text>
</comment>
<proteinExistence type="predicted"/>
<protein>
    <submittedName>
        <fullName evidence="1">Uncharacterized protein</fullName>
    </submittedName>
</protein>
<name>A0ACC4CBG6_POPAL</name>
<dbReference type="Proteomes" id="UP000309997">
    <property type="component" value="Unassembled WGS sequence"/>
</dbReference>
<evidence type="ECO:0000313" key="2">
    <source>
        <dbReference type="Proteomes" id="UP000309997"/>
    </source>
</evidence>
<sequence length="332" mass="37725">MLLCGSIMVECCDRCDIPRMTKAWMNGFDWPLWSLGWKKFRQLFRKLGFRSYSGIVNCWQERECKDFADVGIVHIGIPPAGSQPFEYFWRNPSGIVRAPAYFSFATVGSSLFLDISDLEQHNGVKSGHTLQLELQDMLNSHDKNPVLRFYKSVTCILLPPAITDGRVTVAPPLDCVLRMACELLEIHSSLVISWVRRLPYPVVNSIAKRNMAAPTVLSKFYLLIMDSFSSLFDSARWRATECLERAPWHMANRLRCLTLDSEHAIFGEDDLDRVHGLATQELQFEIEASRENAGEGNTTFAVQMGTSQYTAICATSYKVDDRYTWGQRAKGK</sequence>
<dbReference type="EMBL" id="RCHU02000005">
    <property type="protein sequence ID" value="KAL3592235.1"/>
    <property type="molecule type" value="Genomic_DNA"/>
</dbReference>
<accession>A0ACC4CBG6</accession>